<dbReference type="EMBL" id="AP025523">
    <property type="protein sequence ID" value="BDE05554.1"/>
    <property type="molecule type" value="Genomic_DNA"/>
</dbReference>
<dbReference type="RefSeq" id="WP_317996584.1">
    <property type="nucleotide sequence ID" value="NZ_AP025523.1"/>
</dbReference>
<protein>
    <submittedName>
        <fullName evidence="2">Uncharacterized protein</fullName>
    </submittedName>
</protein>
<feature type="region of interest" description="Disordered" evidence="1">
    <location>
        <begin position="462"/>
        <end position="482"/>
    </location>
</feature>
<dbReference type="Proteomes" id="UP001317532">
    <property type="component" value="Chromosome"/>
</dbReference>
<evidence type="ECO:0000313" key="3">
    <source>
        <dbReference type="Proteomes" id="UP001317532"/>
    </source>
</evidence>
<keyword evidence="3" id="KW-1185">Reference proteome</keyword>
<feature type="compositionally biased region" description="Low complexity" evidence="1">
    <location>
        <begin position="408"/>
        <end position="426"/>
    </location>
</feature>
<dbReference type="SUPFAM" id="SSF110296">
    <property type="entry name" value="Oligoxyloglucan reducing end-specific cellobiohydrolase"/>
    <property type="match status" value="1"/>
</dbReference>
<evidence type="ECO:0000313" key="2">
    <source>
        <dbReference type="EMBL" id="BDE05554.1"/>
    </source>
</evidence>
<reference evidence="2 3" key="1">
    <citation type="journal article" date="2022" name="ISME Commun">
        <title>Vulcanimicrobium alpinus gen. nov. sp. nov., the first cultivated representative of the candidate phylum 'Eremiobacterota', is a metabolically versatile aerobic anoxygenic phototroph.</title>
        <authorList>
            <person name="Yabe S."/>
            <person name="Muto K."/>
            <person name="Abe K."/>
            <person name="Yokota A."/>
            <person name="Staudigel H."/>
            <person name="Tebo B.M."/>
        </authorList>
    </citation>
    <scope>NUCLEOTIDE SEQUENCE [LARGE SCALE GENOMIC DNA]</scope>
    <source>
        <strain evidence="2 3">WC8-2</strain>
    </source>
</reference>
<proteinExistence type="predicted"/>
<sequence length="482" mass="51893">MTSSNTLINERPFYYSRLAVDPHDENHLFSVSVKLAESTNGGKTWHESGKRLHGDHHDLWIAADGRTILEANDGGVALSRDGGARWQWRYVLPISLACHVGFDLASPYRVCGGMQDNGAWCAPSRTGDDRGIGAHDWTRVAGGDGTWVVPDPHDPSTVFASAGGGDNQGETVRFDRTHASTVDVSVYLRNQNVVPPSELQYRFNWETPLAFSPQHPHVLYTAGNVAFVSADRGAHWRAISGDLTRNLRERQTLSGGVRLDVTGAETFDTILAIAPSPLADGLLWVSTDDGLVQLTRDGGANWTRAEIPGVDADGRIPSIAASVHRAGTAYVAVDRTTPATVLPTCTRPTTSARIGARSPPACRTPKCTSCAKTRAIPMSCTPAPGSACGGASIAARLGNRSRRRSPRSRCATSRCSRRPSTCSPRRTAADSTCSTIRRPCASSRPRRAPACGCFRSATHCRCSGRASPDMPRAASTTRRRRR</sequence>
<dbReference type="AlphaFoldDB" id="A0AAN1XU39"/>
<dbReference type="KEGG" id="vab:WPS_08300"/>
<dbReference type="InterPro" id="IPR015943">
    <property type="entry name" value="WD40/YVTN_repeat-like_dom_sf"/>
</dbReference>
<feature type="region of interest" description="Disordered" evidence="1">
    <location>
        <begin position="398"/>
        <end position="428"/>
    </location>
</feature>
<name>A0AAN1XU39_UNVUL</name>
<gene>
    <name evidence="2" type="ORF">WPS_08300</name>
</gene>
<accession>A0AAN1XU39</accession>
<dbReference type="Gene3D" id="2.130.10.10">
    <property type="entry name" value="YVTN repeat-like/Quinoprotein amine dehydrogenase"/>
    <property type="match status" value="2"/>
</dbReference>
<organism evidence="2 3">
    <name type="scientific">Vulcanimicrobium alpinum</name>
    <dbReference type="NCBI Taxonomy" id="3016050"/>
    <lineage>
        <taxon>Bacteria</taxon>
        <taxon>Bacillati</taxon>
        <taxon>Vulcanimicrobiota</taxon>
        <taxon>Vulcanimicrobiia</taxon>
        <taxon>Vulcanimicrobiales</taxon>
        <taxon>Vulcanimicrobiaceae</taxon>
        <taxon>Vulcanimicrobium</taxon>
    </lineage>
</organism>
<evidence type="ECO:0000256" key="1">
    <source>
        <dbReference type="SAM" id="MobiDB-lite"/>
    </source>
</evidence>